<gene>
    <name evidence="4" type="primary">LOC113839029</name>
</gene>
<organism evidence="3 4">
    <name type="scientific">Cricetulus griseus</name>
    <name type="common">Chinese hamster</name>
    <name type="synonym">Cricetulus barabensis griseus</name>
    <dbReference type="NCBI Taxonomy" id="10029"/>
    <lineage>
        <taxon>Eukaryota</taxon>
        <taxon>Metazoa</taxon>
        <taxon>Chordata</taxon>
        <taxon>Craniata</taxon>
        <taxon>Vertebrata</taxon>
        <taxon>Euteleostomi</taxon>
        <taxon>Mammalia</taxon>
        <taxon>Eutheria</taxon>
        <taxon>Euarchontoglires</taxon>
        <taxon>Glires</taxon>
        <taxon>Rodentia</taxon>
        <taxon>Myomorpha</taxon>
        <taxon>Muroidea</taxon>
        <taxon>Cricetidae</taxon>
        <taxon>Cricetinae</taxon>
        <taxon>Cricetulus</taxon>
    </lineage>
</organism>
<reference evidence="4" key="3">
    <citation type="submission" date="2025-08" db="UniProtKB">
        <authorList>
            <consortium name="RefSeq"/>
        </authorList>
    </citation>
    <scope>IDENTIFICATION</scope>
    <source>
        <strain evidence="4">17A/GY</strain>
        <tissue evidence="4">Liver</tissue>
    </source>
</reference>
<dbReference type="AlphaFoldDB" id="A0A9J7GR81"/>
<dbReference type="Pfam" id="PF16564">
    <property type="entry name" value="MBDa"/>
    <property type="match status" value="1"/>
</dbReference>
<accession>A0A9J7GR81</accession>
<dbReference type="RefSeq" id="XP_027290292.1">
    <property type="nucleotide sequence ID" value="XM_027434491.2"/>
</dbReference>
<dbReference type="InterPro" id="IPR025884">
    <property type="entry name" value="MeCpG-bd_2/3_C_dom"/>
</dbReference>
<evidence type="ECO:0000259" key="1">
    <source>
        <dbReference type="Pfam" id="PF14048"/>
    </source>
</evidence>
<dbReference type="GO" id="GO:0005634">
    <property type="term" value="C:nucleus"/>
    <property type="evidence" value="ECO:0007669"/>
    <property type="project" value="UniProtKB-ARBA"/>
</dbReference>
<evidence type="ECO:0000313" key="3">
    <source>
        <dbReference type="Proteomes" id="UP001108280"/>
    </source>
</evidence>
<reference evidence="3" key="2">
    <citation type="journal article" date="2020" name="Biotechnol. Bioeng.">
        <title>Chromosome-scale scaffolds for the Chinese hamster reference genome assembly to facilitate the study of the CHO epigenome.</title>
        <authorList>
            <person name="Hilliard W."/>
            <person name="MacDonald M."/>
            <person name="Lee K.H."/>
        </authorList>
    </citation>
    <scope>NUCLEOTIDE SEQUENCE [LARGE SCALE GENOMIC DNA]</scope>
    <source>
        <strain evidence="3">17A/GY</strain>
    </source>
</reference>
<sequence>MPQDLQNTRTQFAQKKVTAKHRIHAIPVRMTSSIFPRPVTRITSHPKNIIKYRKMLEENLEKPRQLCAFSRLQEYLLEDSKGGIQAEAKVPSGANSLHTSPHFTSIPPPSSEKMVQETVQLLPSSFSQGVTLPVALPPLPSLSSQVVTTTDIRRQAQKVNTARKRLAALLEADRLARQAENMAEQRRRVFWKLNEKKKKLENIRVANSASSP</sequence>
<evidence type="ECO:0000313" key="4">
    <source>
        <dbReference type="RefSeq" id="XP_027290292.1"/>
    </source>
</evidence>
<dbReference type="Pfam" id="PF14048">
    <property type="entry name" value="MBD_C"/>
    <property type="match status" value="1"/>
</dbReference>
<dbReference type="OrthoDB" id="9621509at2759"/>
<protein>
    <submittedName>
        <fullName evidence="4">Methyl-CpG-binding domain protein 3-like 3</fullName>
    </submittedName>
</protein>
<dbReference type="InterPro" id="IPR032343">
    <property type="entry name" value="MBD2/MBD3_p55-bd"/>
</dbReference>
<feature type="domain" description="Methyl-CpG binding protein 2/3 C-terminal" evidence="1">
    <location>
        <begin position="83"/>
        <end position="169"/>
    </location>
</feature>
<dbReference type="GeneID" id="113839029"/>
<proteinExistence type="predicted"/>
<dbReference type="Proteomes" id="UP001108280">
    <property type="component" value="Chromosome 9"/>
</dbReference>
<keyword evidence="3" id="KW-1185">Reference proteome</keyword>
<name>A0A9J7GR81_CRIGR</name>
<dbReference type="KEGG" id="cge:113839029"/>
<reference evidence="3" key="1">
    <citation type="journal article" date="2018" name="Biotechnol. Bioeng.">
        <title>A reference genome of the Chinese hamster based on a hybrid assembly strategy.</title>
        <authorList>
            <person name="Rupp O."/>
            <person name="MacDonald M.L."/>
            <person name="Li S."/>
            <person name="Dhiman H."/>
            <person name="Polson S."/>
            <person name="Griep S."/>
            <person name="Heffner K."/>
            <person name="Hernandez I."/>
            <person name="Brinkrolf K."/>
            <person name="Jadhav V."/>
            <person name="Samoudi M."/>
            <person name="Hao H."/>
            <person name="Kingham B."/>
            <person name="Goesmann A."/>
            <person name="Betenbaugh M.J."/>
            <person name="Lewis N.E."/>
            <person name="Borth N."/>
            <person name="Lee K.H."/>
        </authorList>
    </citation>
    <scope>NUCLEOTIDE SEQUENCE [LARGE SCALE GENOMIC DNA]</scope>
    <source>
        <strain evidence="3">17A/GY</strain>
    </source>
</reference>
<evidence type="ECO:0000259" key="2">
    <source>
        <dbReference type="Pfam" id="PF16564"/>
    </source>
</evidence>
<feature type="domain" description="Methyl-CpG-binding" evidence="2">
    <location>
        <begin position="9"/>
        <end position="74"/>
    </location>
</feature>